<protein>
    <submittedName>
        <fullName evidence="3">Uncharacterized protein</fullName>
    </submittedName>
</protein>
<name>A0A914RT45_PAREQ</name>
<sequence length="90" mass="9716">MKESCKQVVQIPVPTAPPSKPHDSATSASRFQSQKSDGTPAHSLSGTPKIPSLKSEQYARKEESNNKAIATGDNKRKDHDLSSSSMIFCT</sequence>
<reference evidence="3" key="1">
    <citation type="submission" date="2022-11" db="UniProtKB">
        <authorList>
            <consortium name="WormBaseParasite"/>
        </authorList>
    </citation>
    <scope>IDENTIFICATION</scope>
</reference>
<feature type="compositionally biased region" description="Polar residues" evidence="1">
    <location>
        <begin position="24"/>
        <end position="46"/>
    </location>
</feature>
<evidence type="ECO:0000313" key="2">
    <source>
        <dbReference type="Proteomes" id="UP000887564"/>
    </source>
</evidence>
<dbReference type="WBParaSite" id="PEQ_0000513901-mRNA-1">
    <property type="protein sequence ID" value="PEQ_0000513901-mRNA-1"/>
    <property type="gene ID" value="PEQ_0000513901"/>
</dbReference>
<feature type="region of interest" description="Disordered" evidence="1">
    <location>
        <begin position="1"/>
        <end position="90"/>
    </location>
</feature>
<evidence type="ECO:0000256" key="1">
    <source>
        <dbReference type="SAM" id="MobiDB-lite"/>
    </source>
</evidence>
<organism evidence="2 3">
    <name type="scientific">Parascaris equorum</name>
    <name type="common">Equine roundworm</name>
    <dbReference type="NCBI Taxonomy" id="6256"/>
    <lineage>
        <taxon>Eukaryota</taxon>
        <taxon>Metazoa</taxon>
        <taxon>Ecdysozoa</taxon>
        <taxon>Nematoda</taxon>
        <taxon>Chromadorea</taxon>
        <taxon>Rhabditida</taxon>
        <taxon>Spirurina</taxon>
        <taxon>Ascaridomorpha</taxon>
        <taxon>Ascaridoidea</taxon>
        <taxon>Ascarididae</taxon>
        <taxon>Parascaris</taxon>
    </lineage>
</organism>
<dbReference type="AlphaFoldDB" id="A0A914RT45"/>
<dbReference type="Proteomes" id="UP000887564">
    <property type="component" value="Unplaced"/>
</dbReference>
<proteinExistence type="predicted"/>
<evidence type="ECO:0000313" key="3">
    <source>
        <dbReference type="WBParaSite" id="PEQ_0000513901-mRNA-1"/>
    </source>
</evidence>
<keyword evidence="2" id="KW-1185">Reference proteome</keyword>
<accession>A0A914RT45</accession>